<feature type="signal peptide" evidence="3">
    <location>
        <begin position="1"/>
        <end position="27"/>
    </location>
</feature>
<evidence type="ECO:0000256" key="2">
    <source>
        <dbReference type="SAM" id="MobiDB-lite"/>
    </source>
</evidence>
<dbReference type="PRINTS" id="PR00811">
    <property type="entry name" value="BCTERIALGSPD"/>
</dbReference>
<evidence type="ECO:0000256" key="3">
    <source>
        <dbReference type="SAM" id="SignalP"/>
    </source>
</evidence>
<dbReference type="Proteomes" id="UP000009874">
    <property type="component" value="Unassembled WGS sequence"/>
</dbReference>
<keyword evidence="3" id="KW-0732">Signal</keyword>
<dbReference type="PANTHER" id="PTHR30332">
    <property type="entry name" value="PROBABLE GENERAL SECRETION PATHWAY PROTEIN D"/>
    <property type="match status" value="1"/>
</dbReference>
<dbReference type="EMBL" id="AGZI01000060">
    <property type="protein sequence ID" value="EKU80105.1"/>
    <property type="molecule type" value="Genomic_DNA"/>
</dbReference>
<comment type="caution">
    <text evidence="6">The sequence shown here is derived from an EMBL/GenBank/DDBJ whole genome shotgun (WGS) entry which is preliminary data.</text>
</comment>
<feature type="region of interest" description="Disordered" evidence="2">
    <location>
        <begin position="166"/>
        <end position="185"/>
    </location>
</feature>
<dbReference type="RefSeq" id="WP_005670503.1">
    <property type="nucleotide sequence ID" value="NZ_JH992926.1"/>
</dbReference>
<dbReference type="InterPro" id="IPR001775">
    <property type="entry name" value="GspD/PilQ"/>
</dbReference>
<gene>
    <name evidence="6" type="ORF">HMPREF9710_04624</name>
</gene>
<dbReference type="GO" id="GO:0009306">
    <property type="term" value="P:protein secretion"/>
    <property type="evidence" value="ECO:0007669"/>
    <property type="project" value="InterPro"/>
</dbReference>
<feature type="domain" description="Pilus formation protein N-terminal" evidence="5">
    <location>
        <begin position="38"/>
        <end position="106"/>
    </location>
</feature>
<dbReference type="HOGENOM" id="CLU_017952_2_0_4"/>
<evidence type="ECO:0000313" key="7">
    <source>
        <dbReference type="Proteomes" id="UP000009874"/>
    </source>
</evidence>
<name>K9DRR2_9BURK</name>
<feature type="domain" description="Type II/III secretion system secretin-like" evidence="4">
    <location>
        <begin position="274"/>
        <end position="440"/>
    </location>
</feature>
<dbReference type="PATRIC" id="fig|883126.3.peg.4664"/>
<dbReference type="AlphaFoldDB" id="K9DRR2"/>
<dbReference type="eggNOG" id="COG4964">
    <property type="taxonomic scope" value="Bacteria"/>
</dbReference>
<dbReference type="InterPro" id="IPR050810">
    <property type="entry name" value="Bact_Secretion_Sys_Channel"/>
</dbReference>
<comment type="similarity">
    <text evidence="1">Belongs to the bacterial secretin family.</text>
</comment>
<dbReference type="OrthoDB" id="9775455at2"/>
<proteinExistence type="inferred from homology"/>
<sequence length="480" mass="49045">MNPSFNKTLLVSSLTLALAVQAGLASAADCIDLRSDAAPRLELVRGKSVIKRFCTPASQVTVGDPQVANVVVPNSGEVVIVARSVGTTNLIVSGRDKKSTVIDIAVGVDTSALRSQFDTLFPQEKDVRIGSSGNALILSGMVSDAAVASQLVELATAFQAIGSSGADSNSGAGSPSPAGVGAPAAASAGGAAPSAGAKVLNMLSIAAPQQVMLEVKIAEVSKSLVDQLGAKAGYTKTNGSWTYGVVSSLLSGGAGSIGGVGAGIKELTIDGEKRDGLVKILAEPNVMAVSGQEASFLAGGKIFIPVAQSSGGGTPTITLEEKEYGVAVKFTPTVLAGGRINLRVAPEVSELNREGIGISTGGSGNASAILPSFTTRRASTTVQLLDGQSFAIGGLIRNNVTSNIKRFPFLGEVPVLGTLFRSSDFQNDRTELVFIVTPRLAKPMEAVPALPTDHYVQPSRTEFLLGGQHEGKRATSTSKE</sequence>
<evidence type="ECO:0000313" key="6">
    <source>
        <dbReference type="EMBL" id="EKU80105.1"/>
    </source>
</evidence>
<reference evidence="6 7" key="1">
    <citation type="submission" date="2012-09" db="EMBL/GenBank/DDBJ databases">
        <title>The Genome Sequence of Massilia timonae CCUG 45783.</title>
        <authorList>
            <consortium name="The Broad Institute Genome Sequencing Platform"/>
            <person name="Earl A."/>
            <person name="Ward D."/>
            <person name="Feldgarden M."/>
            <person name="Gevers D."/>
            <person name="Huys G."/>
            <person name="Walker B."/>
            <person name="Young S.K."/>
            <person name="Zeng Q."/>
            <person name="Gargeya S."/>
            <person name="Fitzgerald M."/>
            <person name="Haas B."/>
            <person name="Abouelleil A."/>
            <person name="Alvarado L."/>
            <person name="Arachchi H.M."/>
            <person name="Berlin A.M."/>
            <person name="Chapman S.B."/>
            <person name="Goldberg J."/>
            <person name="Griggs A."/>
            <person name="Gujja S."/>
            <person name="Hansen M."/>
            <person name="Howarth C."/>
            <person name="Imamovic A."/>
            <person name="Larimer J."/>
            <person name="McCowen C."/>
            <person name="Montmayeur A."/>
            <person name="Murphy C."/>
            <person name="Neiman D."/>
            <person name="Pearson M."/>
            <person name="Priest M."/>
            <person name="Roberts A."/>
            <person name="Saif S."/>
            <person name="Shea T."/>
            <person name="Sisk P."/>
            <person name="Sykes S."/>
            <person name="Wortman J."/>
            <person name="Nusbaum C."/>
            <person name="Birren B."/>
        </authorList>
    </citation>
    <scope>NUCLEOTIDE SEQUENCE [LARGE SCALE GENOMIC DNA]</scope>
    <source>
        <strain evidence="6 7">CCUG 45783</strain>
    </source>
</reference>
<dbReference type="STRING" id="47229.LO55_3760"/>
<dbReference type="InterPro" id="IPR032789">
    <property type="entry name" value="T2SS-T3SS_pil_N"/>
</dbReference>
<protein>
    <submittedName>
        <fullName evidence="6">Uncharacterized protein</fullName>
    </submittedName>
</protein>
<evidence type="ECO:0000256" key="1">
    <source>
        <dbReference type="RuleBase" id="RU004003"/>
    </source>
</evidence>
<evidence type="ECO:0000259" key="4">
    <source>
        <dbReference type="Pfam" id="PF00263"/>
    </source>
</evidence>
<accession>K9DRR2</accession>
<dbReference type="Pfam" id="PF00263">
    <property type="entry name" value="Secretin"/>
    <property type="match status" value="1"/>
</dbReference>
<dbReference type="Pfam" id="PF13629">
    <property type="entry name" value="T2SS-T3SS_pil_N"/>
    <property type="match status" value="1"/>
</dbReference>
<dbReference type="GO" id="GO:0015627">
    <property type="term" value="C:type II protein secretion system complex"/>
    <property type="evidence" value="ECO:0007669"/>
    <property type="project" value="TreeGrafter"/>
</dbReference>
<organism evidence="6 7">
    <name type="scientific">Massilia timonae CCUG 45783</name>
    <dbReference type="NCBI Taxonomy" id="883126"/>
    <lineage>
        <taxon>Bacteria</taxon>
        <taxon>Pseudomonadati</taxon>
        <taxon>Pseudomonadota</taxon>
        <taxon>Betaproteobacteria</taxon>
        <taxon>Burkholderiales</taxon>
        <taxon>Oxalobacteraceae</taxon>
        <taxon>Telluria group</taxon>
        <taxon>Massilia</taxon>
    </lineage>
</organism>
<dbReference type="PANTHER" id="PTHR30332:SF17">
    <property type="entry name" value="TYPE IV PILIATION SYSTEM PROTEIN DR_0774-RELATED"/>
    <property type="match status" value="1"/>
</dbReference>
<keyword evidence="7" id="KW-1185">Reference proteome</keyword>
<dbReference type="InterPro" id="IPR004846">
    <property type="entry name" value="T2SS/T3SS_dom"/>
</dbReference>
<feature type="chain" id="PRO_5003926294" evidence="3">
    <location>
        <begin position="28"/>
        <end position="480"/>
    </location>
</feature>
<evidence type="ECO:0000259" key="5">
    <source>
        <dbReference type="Pfam" id="PF13629"/>
    </source>
</evidence>